<feature type="domain" description="Acetyl xylan esterase" evidence="2">
    <location>
        <begin position="117"/>
        <end position="281"/>
    </location>
</feature>
<feature type="signal peptide" evidence="1">
    <location>
        <begin position="1"/>
        <end position="30"/>
    </location>
</feature>
<dbReference type="PANTHER" id="PTHR22946">
    <property type="entry name" value="DIENELACTONE HYDROLASE DOMAIN-CONTAINING PROTEIN-RELATED"/>
    <property type="match status" value="1"/>
</dbReference>
<sequence length="717" mass="79724">MMNLFRYCKKVILFAGLLAYSISFPYVAVAQEDLSVFPYWSYEEGSPSKSLYTHLCQWAFAQLQTRQQAIEKLKTKADWEKRQAEVRAKLKKIVGPFPAKTPLNPVVTGTIQREDFTVEKLYFESRPQYYVTAALFLPKNRSGKVPAIVYCSGHSYNGFRQEAYQRIILNYVKKGFVVLAFDPIGQGERLQYDDDVVKKSAVNEHSYPGAQSFIAGLSPANYFIWDGIRSVDYLLTRSEVDPARIGIAGRSGGATQSAYIAALDDRIVAAAPECYITTFDKLLRSKGPQDAEQNLLYGLENGVDIPDYLEVRAPKPTLIVATTMDIFSIQGARDAYQEARKAYQALGKADALNMVEDDAGHESTLKNREASYAFFQKYLNNPGSSADLDVEFFKEKELWVTPTGLVRNSLKGETLFSLNQKYTQVLLDETKKQTAASQKDLREKIIALTGYQKPPSSKAVIFCGRMHRAQYAIEKYLIKGAGNYYLPFLWLKPKSKATKTLLLLDERGKNVTAKTGEWADQLVQAGYQIILPDLSGTGELGTGYLKEGDSVIDGIPMNLWFTGVLTHKSLVAVRAEEIEILADAIKKSMGPNHPLAVAALGTLTSDLLHSAVLKNSFDQLVLLNPLISYQSVVEEKQYKTKYVLSAVAGALSAYDLPDLVTALPAAKLLLINPVDASGKAVSPEKAQLIYRNNKASLNIRHDVKPDAYVAEIKGWLR</sequence>
<dbReference type="Pfam" id="PF05448">
    <property type="entry name" value="AXE1"/>
    <property type="match status" value="1"/>
</dbReference>
<organism evidence="3 4">
    <name type="scientific">Larkinella insperata</name>
    <dbReference type="NCBI Taxonomy" id="332158"/>
    <lineage>
        <taxon>Bacteria</taxon>
        <taxon>Pseudomonadati</taxon>
        <taxon>Bacteroidota</taxon>
        <taxon>Cytophagia</taxon>
        <taxon>Cytophagales</taxon>
        <taxon>Spirosomataceae</taxon>
        <taxon>Larkinella</taxon>
    </lineage>
</organism>
<dbReference type="EC" id="3.4.-.-" evidence="3"/>
<evidence type="ECO:0000256" key="1">
    <source>
        <dbReference type="SAM" id="SignalP"/>
    </source>
</evidence>
<keyword evidence="1" id="KW-0732">Signal</keyword>
<feature type="chain" id="PRO_5047147807" evidence="1">
    <location>
        <begin position="31"/>
        <end position="717"/>
    </location>
</feature>
<dbReference type="Proteomes" id="UP001597116">
    <property type="component" value="Unassembled WGS sequence"/>
</dbReference>
<evidence type="ECO:0000259" key="2">
    <source>
        <dbReference type="Pfam" id="PF05448"/>
    </source>
</evidence>
<dbReference type="InterPro" id="IPR008391">
    <property type="entry name" value="AXE1_dom"/>
</dbReference>
<dbReference type="SUPFAM" id="SSF53474">
    <property type="entry name" value="alpha/beta-Hydrolases"/>
    <property type="match status" value="2"/>
</dbReference>
<proteinExistence type="predicted"/>
<accession>A0ABW3QKM1</accession>
<name>A0ABW3QKM1_9BACT</name>
<keyword evidence="3" id="KW-0378">Hydrolase</keyword>
<dbReference type="EMBL" id="JBHTLP010000016">
    <property type="protein sequence ID" value="MFD1143611.1"/>
    <property type="molecule type" value="Genomic_DNA"/>
</dbReference>
<dbReference type="Gene3D" id="3.40.50.1820">
    <property type="entry name" value="alpha/beta hydrolase"/>
    <property type="match status" value="2"/>
</dbReference>
<protein>
    <submittedName>
        <fullName evidence="3">Alpha/beta hydrolase family protein</fullName>
        <ecNumber evidence="3">3.4.-.-</ecNumber>
    </submittedName>
</protein>
<comment type="caution">
    <text evidence="3">The sequence shown here is derived from an EMBL/GenBank/DDBJ whole genome shotgun (WGS) entry which is preliminary data.</text>
</comment>
<dbReference type="PANTHER" id="PTHR22946:SF8">
    <property type="entry name" value="ACETYL XYLAN ESTERASE DOMAIN-CONTAINING PROTEIN"/>
    <property type="match status" value="1"/>
</dbReference>
<evidence type="ECO:0000313" key="4">
    <source>
        <dbReference type="Proteomes" id="UP001597116"/>
    </source>
</evidence>
<dbReference type="RefSeq" id="WP_379884483.1">
    <property type="nucleotide sequence ID" value="NZ_JBHTLP010000016.1"/>
</dbReference>
<dbReference type="GO" id="GO:0016787">
    <property type="term" value="F:hydrolase activity"/>
    <property type="evidence" value="ECO:0007669"/>
    <property type="project" value="UniProtKB-KW"/>
</dbReference>
<dbReference type="InterPro" id="IPR050261">
    <property type="entry name" value="FrsA_esterase"/>
</dbReference>
<keyword evidence="4" id="KW-1185">Reference proteome</keyword>
<reference evidence="4" key="1">
    <citation type="journal article" date="2019" name="Int. J. Syst. Evol. Microbiol.">
        <title>The Global Catalogue of Microorganisms (GCM) 10K type strain sequencing project: providing services to taxonomists for standard genome sequencing and annotation.</title>
        <authorList>
            <consortium name="The Broad Institute Genomics Platform"/>
            <consortium name="The Broad Institute Genome Sequencing Center for Infectious Disease"/>
            <person name="Wu L."/>
            <person name="Ma J."/>
        </authorList>
    </citation>
    <scope>NUCLEOTIDE SEQUENCE [LARGE SCALE GENOMIC DNA]</scope>
    <source>
        <strain evidence="4">CCUG 55608</strain>
    </source>
</reference>
<gene>
    <name evidence="3" type="ORF">ACFQ4C_20960</name>
</gene>
<evidence type="ECO:0000313" key="3">
    <source>
        <dbReference type="EMBL" id="MFD1143611.1"/>
    </source>
</evidence>
<dbReference type="InterPro" id="IPR029058">
    <property type="entry name" value="AB_hydrolase_fold"/>
</dbReference>